<dbReference type="Proteomes" id="UP000007800">
    <property type="component" value="Unassembled WGS sequence"/>
</dbReference>
<name>C5KKK3_PERM5</name>
<dbReference type="InterPro" id="IPR002110">
    <property type="entry name" value="Ankyrin_rpt"/>
</dbReference>
<evidence type="ECO:0000259" key="8">
    <source>
        <dbReference type="PROSITE" id="PS50011"/>
    </source>
</evidence>
<keyword evidence="7" id="KW-0175">Coiled coil</keyword>
<dbReference type="InParanoid" id="C5KKK3"/>
<comment type="similarity">
    <text evidence="1">Belongs to the protein kinase superfamily. TKL Ser/Thr protein kinase family.</text>
</comment>
<dbReference type="InterPro" id="IPR008271">
    <property type="entry name" value="Ser/Thr_kinase_AS"/>
</dbReference>
<dbReference type="InterPro" id="IPR001245">
    <property type="entry name" value="Ser-Thr/Tyr_kinase_cat_dom"/>
</dbReference>
<dbReference type="PROSITE" id="PS50088">
    <property type="entry name" value="ANK_REPEAT"/>
    <property type="match status" value="1"/>
</dbReference>
<dbReference type="InterPro" id="IPR011009">
    <property type="entry name" value="Kinase-like_dom_sf"/>
</dbReference>
<dbReference type="InterPro" id="IPR000719">
    <property type="entry name" value="Prot_kinase_dom"/>
</dbReference>
<evidence type="ECO:0000256" key="2">
    <source>
        <dbReference type="ARBA" id="ARBA00022679"/>
    </source>
</evidence>
<dbReference type="OrthoDB" id="419363at2759"/>
<keyword evidence="10" id="KW-1185">Reference proteome</keyword>
<dbReference type="OMA" id="TCQDTSW"/>
<dbReference type="GeneID" id="9061998"/>
<dbReference type="Gene3D" id="1.25.40.20">
    <property type="entry name" value="Ankyrin repeat-containing domain"/>
    <property type="match status" value="1"/>
</dbReference>
<dbReference type="PROSITE" id="PS00108">
    <property type="entry name" value="PROTEIN_KINASE_ST"/>
    <property type="match status" value="1"/>
</dbReference>
<gene>
    <name evidence="9" type="ORF">Pmar_PMAR023441</name>
</gene>
<dbReference type="GO" id="GO:0004674">
    <property type="term" value="F:protein serine/threonine kinase activity"/>
    <property type="evidence" value="ECO:0007669"/>
    <property type="project" value="TreeGrafter"/>
</dbReference>
<evidence type="ECO:0000256" key="3">
    <source>
        <dbReference type="ARBA" id="ARBA00022741"/>
    </source>
</evidence>
<dbReference type="Pfam" id="PF12796">
    <property type="entry name" value="Ank_2"/>
    <property type="match status" value="1"/>
</dbReference>
<keyword evidence="4 9" id="KW-0418">Kinase</keyword>
<reference evidence="9 10" key="1">
    <citation type="submission" date="2008-07" db="EMBL/GenBank/DDBJ databases">
        <authorList>
            <person name="El-Sayed N."/>
            <person name="Caler E."/>
            <person name="Inman J."/>
            <person name="Amedeo P."/>
            <person name="Hass B."/>
            <person name="Wortman J."/>
        </authorList>
    </citation>
    <scope>NUCLEOTIDE SEQUENCE [LARGE SCALE GENOMIC DNA]</scope>
    <source>
        <strain evidence="10">ATCC 50983 / TXsc</strain>
    </source>
</reference>
<protein>
    <submittedName>
        <fullName evidence="9">Serine/threonine-protein kinase-transforming protein Rmil, putative</fullName>
    </submittedName>
</protein>
<proteinExistence type="inferred from homology"/>
<keyword evidence="6" id="KW-0040">ANK repeat</keyword>
<evidence type="ECO:0000313" key="10">
    <source>
        <dbReference type="Proteomes" id="UP000007800"/>
    </source>
</evidence>
<feature type="repeat" description="ANK" evidence="6">
    <location>
        <begin position="188"/>
        <end position="220"/>
    </location>
</feature>
<organism evidence="10">
    <name type="scientific">Perkinsus marinus (strain ATCC 50983 / TXsc)</name>
    <dbReference type="NCBI Taxonomy" id="423536"/>
    <lineage>
        <taxon>Eukaryota</taxon>
        <taxon>Sar</taxon>
        <taxon>Alveolata</taxon>
        <taxon>Perkinsozoa</taxon>
        <taxon>Perkinsea</taxon>
        <taxon>Perkinsida</taxon>
        <taxon>Perkinsidae</taxon>
        <taxon>Perkinsus</taxon>
    </lineage>
</organism>
<dbReference type="SMART" id="SM00220">
    <property type="entry name" value="S_TKc"/>
    <property type="match status" value="1"/>
</dbReference>
<keyword evidence="3" id="KW-0547">Nucleotide-binding</keyword>
<evidence type="ECO:0000256" key="6">
    <source>
        <dbReference type="PROSITE-ProRule" id="PRU00023"/>
    </source>
</evidence>
<dbReference type="Gene3D" id="1.10.510.10">
    <property type="entry name" value="Transferase(Phosphotransferase) domain 1"/>
    <property type="match status" value="1"/>
</dbReference>
<keyword evidence="2" id="KW-0808">Transferase</keyword>
<dbReference type="RefSeq" id="XP_002783319.1">
    <property type="nucleotide sequence ID" value="XM_002783273.1"/>
</dbReference>
<dbReference type="InterPro" id="IPR051681">
    <property type="entry name" value="Ser/Thr_Kinases-Pseudokinases"/>
</dbReference>
<dbReference type="PROSITE" id="PS50011">
    <property type="entry name" value="PROTEIN_KINASE_DOM"/>
    <property type="match status" value="1"/>
</dbReference>
<evidence type="ECO:0000256" key="1">
    <source>
        <dbReference type="ARBA" id="ARBA00005843"/>
    </source>
</evidence>
<dbReference type="Pfam" id="PF07714">
    <property type="entry name" value="PK_Tyr_Ser-Thr"/>
    <property type="match status" value="1"/>
</dbReference>
<evidence type="ECO:0000256" key="4">
    <source>
        <dbReference type="ARBA" id="ARBA00022777"/>
    </source>
</evidence>
<dbReference type="GO" id="GO:0005524">
    <property type="term" value="F:ATP binding"/>
    <property type="evidence" value="ECO:0007669"/>
    <property type="project" value="UniProtKB-KW"/>
</dbReference>
<feature type="domain" description="Protein kinase" evidence="8">
    <location>
        <begin position="253"/>
        <end position="528"/>
    </location>
</feature>
<evidence type="ECO:0000313" key="9">
    <source>
        <dbReference type="EMBL" id="EER15115.1"/>
    </source>
</evidence>
<dbReference type="PANTHER" id="PTHR44329">
    <property type="entry name" value="SERINE/THREONINE-PROTEIN KINASE TNNI3K-RELATED"/>
    <property type="match status" value="1"/>
</dbReference>
<dbReference type="EMBL" id="GG673688">
    <property type="protein sequence ID" value="EER15115.1"/>
    <property type="molecule type" value="Genomic_DNA"/>
</dbReference>
<dbReference type="SUPFAM" id="SSF48403">
    <property type="entry name" value="Ankyrin repeat"/>
    <property type="match status" value="1"/>
</dbReference>
<dbReference type="InterPro" id="IPR036770">
    <property type="entry name" value="Ankyrin_rpt-contain_sf"/>
</dbReference>
<feature type="coiled-coil region" evidence="7">
    <location>
        <begin position="22"/>
        <end position="65"/>
    </location>
</feature>
<dbReference type="AlphaFoldDB" id="C5KKK3"/>
<evidence type="ECO:0000256" key="5">
    <source>
        <dbReference type="ARBA" id="ARBA00022840"/>
    </source>
</evidence>
<accession>C5KKK3</accession>
<dbReference type="SUPFAM" id="SSF56112">
    <property type="entry name" value="Protein kinase-like (PK-like)"/>
    <property type="match status" value="1"/>
</dbReference>
<sequence length="557" mass="62084">MKAQFGPGIGWGMEDQVLAGELGRLEQELRSVSKALAQTNNAQQRIELSKLLKRLKQQCQDAMREQQKQTPISSDRHQEALFAGEAGLIEEEMRRQYALLDTTDDARARADINARMAVLKAEFLKSIGEIRKISPTRPSAPSSSQVGLNEKDALEALLRAVAAGNTQDVRDILNDKHTSVEVDSRDASGWTALHYASLIGWTEVTNCLIGMKADVNAVNDLGGSPLHLAVEMENRDMVIIIPKTSSVAFWSIAEYGPMLGSGAAADVYRGIWREADVAIKEITWAKARETEDKVAEFKQELEIVINLRHPNLVLFMGAFTKSRPLRLVTELCDGGPLSSVLYARKDLDLTWQQRHKICSDTAKGIFYLHTNNPLIIHRDLKSQNLLLAHPLTTTTSVPIVKIADFGIAFMKHRESDLIGSSSSSPGTWAWMAPEILSEDESCDHQVDIYSFAICMYEIITRTRPYCSQPHLTPIAIAINVSTGMRPDINLVPEGCPPLLRELMVDCWHGDPSGRPTAKTVCQRLRDIVQDLVNRVGDIVRQTGCKLVWTTYWRGFEE</sequence>
<evidence type="ECO:0000256" key="7">
    <source>
        <dbReference type="SAM" id="Coils"/>
    </source>
</evidence>
<keyword evidence="5" id="KW-0067">ATP-binding</keyword>
<dbReference type="CDD" id="cd13999">
    <property type="entry name" value="STKc_MAP3K-like"/>
    <property type="match status" value="1"/>
</dbReference>
<dbReference type="FunFam" id="3.30.200.20:FF:000180">
    <property type="entry name" value="serine/threonine-protein kinase STY46-like"/>
    <property type="match status" value="1"/>
</dbReference>
<dbReference type="PROSITE" id="PS50297">
    <property type="entry name" value="ANK_REP_REGION"/>
    <property type="match status" value="1"/>
</dbReference>